<reference evidence="1" key="2">
    <citation type="journal article" date="2015" name="Data Brief">
        <title>Shoot transcriptome of the giant reed, Arundo donax.</title>
        <authorList>
            <person name="Barrero R.A."/>
            <person name="Guerrero F.D."/>
            <person name="Moolhuijzen P."/>
            <person name="Goolsby J.A."/>
            <person name="Tidwell J."/>
            <person name="Bellgard S.E."/>
            <person name="Bellgard M.I."/>
        </authorList>
    </citation>
    <scope>NUCLEOTIDE SEQUENCE</scope>
    <source>
        <tissue evidence="1">Shoot tissue taken approximately 20 cm above the soil surface</tissue>
    </source>
</reference>
<name>A0A0A9CT38_ARUDO</name>
<protein>
    <submittedName>
        <fullName evidence="1">Uncharacterized protein</fullName>
    </submittedName>
</protein>
<accession>A0A0A9CT38</accession>
<sequence length="70" mass="7746">MGRLARLGCATETARSIAYEKQYVLVPSASSMFACVVLIVMSCCLVLVSFVVVHNLWMLKLRACVSFVLF</sequence>
<evidence type="ECO:0000313" key="1">
    <source>
        <dbReference type="EMBL" id="JAD74637.1"/>
    </source>
</evidence>
<reference evidence="1" key="1">
    <citation type="submission" date="2014-09" db="EMBL/GenBank/DDBJ databases">
        <authorList>
            <person name="Magalhaes I.L.F."/>
            <person name="Oliveira U."/>
            <person name="Santos F.R."/>
            <person name="Vidigal T.H.D.A."/>
            <person name="Brescovit A.D."/>
            <person name="Santos A.J."/>
        </authorList>
    </citation>
    <scope>NUCLEOTIDE SEQUENCE</scope>
    <source>
        <tissue evidence="1">Shoot tissue taken approximately 20 cm above the soil surface</tissue>
    </source>
</reference>
<proteinExistence type="predicted"/>
<organism evidence="1">
    <name type="scientific">Arundo donax</name>
    <name type="common">Giant reed</name>
    <name type="synonym">Donax arundinaceus</name>
    <dbReference type="NCBI Taxonomy" id="35708"/>
    <lineage>
        <taxon>Eukaryota</taxon>
        <taxon>Viridiplantae</taxon>
        <taxon>Streptophyta</taxon>
        <taxon>Embryophyta</taxon>
        <taxon>Tracheophyta</taxon>
        <taxon>Spermatophyta</taxon>
        <taxon>Magnoliopsida</taxon>
        <taxon>Liliopsida</taxon>
        <taxon>Poales</taxon>
        <taxon>Poaceae</taxon>
        <taxon>PACMAD clade</taxon>
        <taxon>Arundinoideae</taxon>
        <taxon>Arundineae</taxon>
        <taxon>Arundo</taxon>
    </lineage>
</organism>
<dbReference type="AlphaFoldDB" id="A0A0A9CT38"/>
<dbReference type="PROSITE" id="PS51257">
    <property type="entry name" value="PROKAR_LIPOPROTEIN"/>
    <property type="match status" value="1"/>
</dbReference>
<dbReference type="EMBL" id="GBRH01223258">
    <property type="protein sequence ID" value="JAD74637.1"/>
    <property type="molecule type" value="Transcribed_RNA"/>
</dbReference>